<feature type="compositionally biased region" description="Basic and acidic residues" evidence="1">
    <location>
        <begin position="62"/>
        <end position="84"/>
    </location>
</feature>
<evidence type="ECO:0000256" key="2">
    <source>
        <dbReference type="SAM" id="SignalP"/>
    </source>
</evidence>
<sequence length="110" mass="11893">MFAFTALFLLIFEGDAEITPLNASGMAPSNRVNLSPSEARLEGVVLPPRSPPAGAARGFQHPHAEPSREGPDRARLGERHDIRPEPLWAPGKGNGSGEQEIVEKGKSEEW</sequence>
<feature type="signal peptide" evidence="2">
    <location>
        <begin position="1"/>
        <end position="16"/>
    </location>
</feature>
<evidence type="ECO:0000256" key="1">
    <source>
        <dbReference type="SAM" id="MobiDB-lite"/>
    </source>
</evidence>
<feature type="region of interest" description="Disordered" evidence="1">
    <location>
        <begin position="45"/>
        <end position="110"/>
    </location>
</feature>
<dbReference type="Proteomes" id="UP001266305">
    <property type="component" value="Unassembled WGS sequence"/>
</dbReference>
<protein>
    <submittedName>
        <fullName evidence="3">Uncharacterized protein</fullName>
    </submittedName>
</protein>
<accession>A0ABQ9TJ65</accession>
<comment type="caution">
    <text evidence="3">The sequence shown here is derived from an EMBL/GenBank/DDBJ whole genome shotgun (WGS) entry which is preliminary data.</text>
</comment>
<gene>
    <name evidence="3" type="ORF">P7K49_037280</name>
</gene>
<keyword evidence="2" id="KW-0732">Signal</keyword>
<organism evidence="3 4">
    <name type="scientific">Saguinus oedipus</name>
    <name type="common">Cotton-top tamarin</name>
    <name type="synonym">Oedipomidas oedipus</name>
    <dbReference type="NCBI Taxonomy" id="9490"/>
    <lineage>
        <taxon>Eukaryota</taxon>
        <taxon>Metazoa</taxon>
        <taxon>Chordata</taxon>
        <taxon>Craniata</taxon>
        <taxon>Vertebrata</taxon>
        <taxon>Euteleostomi</taxon>
        <taxon>Mammalia</taxon>
        <taxon>Eutheria</taxon>
        <taxon>Euarchontoglires</taxon>
        <taxon>Primates</taxon>
        <taxon>Haplorrhini</taxon>
        <taxon>Platyrrhini</taxon>
        <taxon>Cebidae</taxon>
        <taxon>Callitrichinae</taxon>
        <taxon>Saguinus</taxon>
    </lineage>
</organism>
<reference evidence="3 4" key="1">
    <citation type="submission" date="2023-05" db="EMBL/GenBank/DDBJ databases">
        <title>B98-5 Cell Line De Novo Hybrid Assembly: An Optical Mapping Approach.</title>
        <authorList>
            <person name="Kananen K."/>
            <person name="Auerbach J.A."/>
            <person name="Kautto E."/>
            <person name="Blachly J.S."/>
        </authorList>
    </citation>
    <scope>NUCLEOTIDE SEQUENCE [LARGE SCALE GENOMIC DNA]</scope>
    <source>
        <strain evidence="3">B95-8</strain>
        <tissue evidence="3">Cell line</tissue>
    </source>
</reference>
<keyword evidence="4" id="KW-1185">Reference proteome</keyword>
<evidence type="ECO:0000313" key="4">
    <source>
        <dbReference type="Proteomes" id="UP001266305"/>
    </source>
</evidence>
<name>A0ABQ9TJ65_SAGOE</name>
<feature type="compositionally biased region" description="Basic and acidic residues" evidence="1">
    <location>
        <begin position="101"/>
        <end position="110"/>
    </location>
</feature>
<proteinExistence type="predicted"/>
<evidence type="ECO:0000313" key="3">
    <source>
        <dbReference type="EMBL" id="KAK2084247.1"/>
    </source>
</evidence>
<dbReference type="EMBL" id="JASSZA010000022">
    <property type="protein sequence ID" value="KAK2084247.1"/>
    <property type="molecule type" value="Genomic_DNA"/>
</dbReference>
<feature type="chain" id="PRO_5045239634" evidence="2">
    <location>
        <begin position="17"/>
        <end position="110"/>
    </location>
</feature>